<reference evidence="2" key="1">
    <citation type="submission" date="2022-01" db="EMBL/GenBank/DDBJ databases">
        <authorList>
            <person name="King R."/>
        </authorList>
    </citation>
    <scope>NUCLEOTIDE SEQUENCE</scope>
</reference>
<name>A0A9P0CTY4_9CUCU</name>
<dbReference type="AlphaFoldDB" id="A0A9P0CTY4"/>
<feature type="chain" id="PRO_5040357058" evidence="1">
    <location>
        <begin position="19"/>
        <end position="172"/>
    </location>
</feature>
<proteinExistence type="predicted"/>
<feature type="signal peptide" evidence="1">
    <location>
        <begin position="1"/>
        <end position="18"/>
    </location>
</feature>
<dbReference type="OrthoDB" id="6616542at2759"/>
<keyword evidence="3" id="KW-1185">Reference proteome</keyword>
<organism evidence="2 3">
    <name type="scientific">Psylliodes chrysocephalus</name>
    <dbReference type="NCBI Taxonomy" id="3402493"/>
    <lineage>
        <taxon>Eukaryota</taxon>
        <taxon>Metazoa</taxon>
        <taxon>Ecdysozoa</taxon>
        <taxon>Arthropoda</taxon>
        <taxon>Hexapoda</taxon>
        <taxon>Insecta</taxon>
        <taxon>Pterygota</taxon>
        <taxon>Neoptera</taxon>
        <taxon>Endopterygota</taxon>
        <taxon>Coleoptera</taxon>
        <taxon>Polyphaga</taxon>
        <taxon>Cucujiformia</taxon>
        <taxon>Chrysomeloidea</taxon>
        <taxon>Chrysomelidae</taxon>
        <taxon>Galerucinae</taxon>
        <taxon>Alticini</taxon>
        <taxon>Psylliodes</taxon>
    </lineage>
</organism>
<gene>
    <name evidence="2" type="ORF">PSYICH_LOCUS7469</name>
</gene>
<keyword evidence="1" id="KW-0732">Signal</keyword>
<evidence type="ECO:0000313" key="2">
    <source>
        <dbReference type="EMBL" id="CAH1106478.1"/>
    </source>
</evidence>
<protein>
    <submittedName>
        <fullName evidence="2">Uncharacterized protein</fullName>
    </submittedName>
</protein>
<evidence type="ECO:0000313" key="3">
    <source>
        <dbReference type="Proteomes" id="UP001153636"/>
    </source>
</evidence>
<evidence type="ECO:0000256" key="1">
    <source>
        <dbReference type="SAM" id="SignalP"/>
    </source>
</evidence>
<sequence length="172" mass="18644">MNTFHMLYFAVFFVFVLHQEIFCYPSDLSQENNIIKPLGGIGDAITDTIKNFFKAKTPMDDFPDSGRKQAVLELQTKESLPIQLDYKYAGLQGLVAGIFNPKPVVDVTEEHEKYGNDGGAGRKVGTAVVGGFEGFSNGLNAAAEFPFVAAKEFGKKITTSLNIVGGKLVGLS</sequence>
<accession>A0A9P0CTY4</accession>
<dbReference type="EMBL" id="OV651814">
    <property type="protein sequence ID" value="CAH1106478.1"/>
    <property type="molecule type" value="Genomic_DNA"/>
</dbReference>
<dbReference type="Proteomes" id="UP001153636">
    <property type="component" value="Chromosome 2"/>
</dbReference>